<dbReference type="KEGG" id="ffu:CLAFUR5_14205"/>
<reference evidence="3" key="1">
    <citation type="submission" date="2021-12" db="EMBL/GenBank/DDBJ databases">
        <authorList>
            <person name="Zaccaron A."/>
            <person name="Stergiopoulos I."/>
        </authorList>
    </citation>
    <scope>NUCLEOTIDE SEQUENCE</scope>
    <source>
        <strain evidence="3">Race5_Kim</strain>
    </source>
</reference>
<dbReference type="Pfam" id="PF06985">
    <property type="entry name" value="HET"/>
    <property type="match status" value="1"/>
</dbReference>
<name>A0A9Q8PMU1_PASFU</name>
<feature type="compositionally biased region" description="Polar residues" evidence="1">
    <location>
        <begin position="17"/>
        <end position="32"/>
    </location>
</feature>
<dbReference type="PANTHER" id="PTHR24148">
    <property type="entry name" value="ANKYRIN REPEAT DOMAIN-CONTAINING PROTEIN 39 HOMOLOG-RELATED"/>
    <property type="match status" value="1"/>
</dbReference>
<evidence type="ECO:0000256" key="1">
    <source>
        <dbReference type="SAM" id="MobiDB-lite"/>
    </source>
</evidence>
<evidence type="ECO:0000313" key="4">
    <source>
        <dbReference type="Proteomes" id="UP000756132"/>
    </source>
</evidence>
<keyword evidence="4" id="KW-1185">Reference proteome</keyword>
<dbReference type="AlphaFoldDB" id="A0A9Q8PMU1"/>
<accession>A0A9Q8PMU1</accession>
<protein>
    <recommendedName>
        <fullName evidence="2">Heterokaryon incompatibility domain-containing protein</fullName>
    </recommendedName>
</protein>
<feature type="domain" description="Heterokaryon incompatibility" evidence="2">
    <location>
        <begin position="98"/>
        <end position="202"/>
    </location>
</feature>
<dbReference type="Proteomes" id="UP000756132">
    <property type="component" value="Chromosome 13"/>
</dbReference>
<dbReference type="GeneID" id="71994083"/>
<dbReference type="PANTHER" id="PTHR24148:SF64">
    <property type="entry name" value="HETEROKARYON INCOMPATIBILITY DOMAIN-CONTAINING PROTEIN"/>
    <property type="match status" value="1"/>
</dbReference>
<evidence type="ECO:0000259" key="2">
    <source>
        <dbReference type="Pfam" id="PF06985"/>
    </source>
</evidence>
<dbReference type="RefSeq" id="XP_047769702.1">
    <property type="nucleotide sequence ID" value="XM_047913353.1"/>
</dbReference>
<feature type="compositionally biased region" description="Basic and acidic residues" evidence="1">
    <location>
        <begin position="1"/>
        <end position="16"/>
    </location>
</feature>
<dbReference type="InterPro" id="IPR010730">
    <property type="entry name" value="HET"/>
</dbReference>
<reference evidence="3" key="2">
    <citation type="journal article" date="2022" name="Microb. Genom.">
        <title>A chromosome-scale genome assembly of the tomato pathogen Cladosporium fulvum reveals a compartmentalized genome architecture and the presence of a dispensable chromosome.</title>
        <authorList>
            <person name="Zaccaron A.Z."/>
            <person name="Chen L.H."/>
            <person name="Samaras A."/>
            <person name="Stergiopoulos I."/>
        </authorList>
    </citation>
    <scope>NUCLEOTIDE SEQUENCE</scope>
    <source>
        <strain evidence="3">Race5_Kim</strain>
    </source>
</reference>
<dbReference type="EMBL" id="CP090175">
    <property type="protein sequence ID" value="UJO25336.1"/>
    <property type="molecule type" value="Genomic_DNA"/>
</dbReference>
<dbReference type="OrthoDB" id="2157530at2759"/>
<proteinExistence type="predicted"/>
<evidence type="ECO:0000313" key="3">
    <source>
        <dbReference type="EMBL" id="UJO25336.1"/>
    </source>
</evidence>
<organism evidence="3 4">
    <name type="scientific">Passalora fulva</name>
    <name type="common">Tomato leaf mold</name>
    <name type="synonym">Cladosporium fulvum</name>
    <dbReference type="NCBI Taxonomy" id="5499"/>
    <lineage>
        <taxon>Eukaryota</taxon>
        <taxon>Fungi</taxon>
        <taxon>Dikarya</taxon>
        <taxon>Ascomycota</taxon>
        <taxon>Pezizomycotina</taxon>
        <taxon>Dothideomycetes</taxon>
        <taxon>Dothideomycetidae</taxon>
        <taxon>Mycosphaerellales</taxon>
        <taxon>Mycosphaerellaceae</taxon>
        <taxon>Fulvia</taxon>
    </lineage>
</organism>
<dbReference type="InterPro" id="IPR052895">
    <property type="entry name" value="HetReg/Transcr_Mod"/>
</dbReference>
<sequence>MDSDANDRSQRERPEQQNRASSSKQRKSTAITETRDGCRAGPVLIQCGGGETADYGGLYPPLQAGQIRLFTIAPRETRDDELRLTLRVCRLLDVDDDYIAISSTWLDEVFSVTAQEQRSHVSVICNGRPHARATRLWPLLERLNGKLQYMSLSSDFWLDAICINQDDQAERGHQAALMGEIYSAASIVYAYIGAEPEARGSKGDDVDVFATVLQHDYFSRS</sequence>
<gene>
    <name evidence="3" type="ORF">CLAFUR5_14205</name>
</gene>
<feature type="region of interest" description="Disordered" evidence="1">
    <location>
        <begin position="1"/>
        <end position="33"/>
    </location>
</feature>